<reference evidence="2" key="1">
    <citation type="submission" date="2016-10" db="EMBL/GenBank/DDBJ databases">
        <authorList>
            <person name="Varghese N."/>
            <person name="Submissions S."/>
        </authorList>
    </citation>
    <scope>NUCLEOTIDE SEQUENCE [LARGE SCALE GENOMIC DNA]</scope>
    <source>
        <strain evidence="2">Mob M</strain>
    </source>
</reference>
<proteinExistence type="predicted"/>
<dbReference type="AlphaFoldDB" id="A0A1I4S8Z4"/>
<name>A0A1I4S8Z4_9EURY</name>
<evidence type="ECO:0000313" key="2">
    <source>
        <dbReference type="Proteomes" id="UP000198535"/>
    </source>
</evidence>
<organism evidence="1 2">
    <name type="scientific">Methanolobus profundi</name>
    <dbReference type="NCBI Taxonomy" id="487685"/>
    <lineage>
        <taxon>Archaea</taxon>
        <taxon>Methanobacteriati</taxon>
        <taxon>Methanobacteriota</taxon>
        <taxon>Stenosarchaea group</taxon>
        <taxon>Methanomicrobia</taxon>
        <taxon>Methanosarcinales</taxon>
        <taxon>Methanosarcinaceae</taxon>
        <taxon>Methanolobus</taxon>
    </lineage>
</organism>
<gene>
    <name evidence="1" type="ORF">SAMN04488696_1836</name>
</gene>
<keyword evidence="2" id="KW-1185">Reference proteome</keyword>
<protein>
    <submittedName>
        <fullName evidence="1">Uncharacterized protein</fullName>
    </submittedName>
</protein>
<dbReference type="EMBL" id="FOUJ01000003">
    <property type="protein sequence ID" value="SFM60811.1"/>
    <property type="molecule type" value="Genomic_DNA"/>
</dbReference>
<dbReference type="STRING" id="487685.SAMN04488696_1836"/>
<evidence type="ECO:0000313" key="1">
    <source>
        <dbReference type="EMBL" id="SFM60811.1"/>
    </source>
</evidence>
<dbReference type="Proteomes" id="UP000198535">
    <property type="component" value="Unassembled WGS sequence"/>
</dbReference>
<accession>A0A1I4S8Z4</accession>
<sequence length="34" mass="3677">MSLVKFMMNSLIAPVKIENMNAGPTLSGDVVLQK</sequence>